<feature type="domain" description="Aldehyde dehydrogenase" evidence="3">
    <location>
        <begin position="35"/>
        <end position="491"/>
    </location>
</feature>
<dbReference type="GO" id="GO:0004777">
    <property type="term" value="F:succinate-semialdehyde dehydrogenase (NAD+) activity"/>
    <property type="evidence" value="ECO:0007669"/>
    <property type="project" value="TreeGrafter"/>
</dbReference>
<proteinExistence type="predicted"/>
<dbReference type="OrthoDB" id="310895at2759"/>
<dbReference type="InParanoid" id="W2RXF1"/>
<keyword evidence="1" id="KW-0560">Oxidoreductase</keyword>
<feature type="region of interest" description="Disordered" evidence="2">
    <location>
        <begin position="461"/>
        <end position="480"/>
    </location>
</feature>
<dbReference type="InterPro" id="IPR016163">
    <property type="entry name" value="Ald_DH_C"/>
</dbReference>
<evidence type="ECO:0000313" key="4">
    <source>
        <dbReference type="EMBL" id="ETN40990.1"/>
    </source>
</evidence>
<accession>W2RXF1</accession>
<dbReference type="Pfam" id="PF00171">
    <property type="entry name" value="Aldedh"/>
    <property type="match status" value="1"/>
</dbReference>
<organism evidence="4 5">
    <name type="scientific">Cyphellophora europaea (strain CBS 101466)</name>
    <name type="common">Phialophora europaea</name>
    <dbReference type="NCBI Taxonomy" id="1220924"/>
    <lineage>
        <taxon>Eukaryota</taxon>
        <taxon>Fungi</taxon>
        <taxon>Dikarya</taxon>
        <taxon>Ascomycota</taxon>
        <taxon>Pezizomycotina</taxon>
        <taxon>Eurotiomycetes</taxon>
        <taxon>Chaetothyriomycetidae</taxon>
        <taxon>Chaetothyriales</taxon>
        <taxon>Cyphellophoraceae</taxon>
        <taxon>Cyphellophora</taxon>
    </lineage>
</organism>
<dbReference type="GO" id="GO:0009450">
    <property type="term" value="P:gamma-aminobutyric acid catabolic process"/>
    <property type="evidence" value="ECO:0007669"/>
    <property type="project" value="TreeGrafter"/>
</dbReference>
<dbReference type="STRING" id="1220924.W2RXF1"/>
<dbReference type="HOGENOM" id="CLU_005391_1_0_1"/>
<evidence type="ECO:0000259" key="3">
    <source>
        <dbReference type="Pfam" id="PF00171"/>
    </source>
</evidence>
<protein>
    <recommendedName>
        <fullName evidence="3">Aldehyde dehydrogenase domain-containing protein</fullName>
    </recommendedName>
</protein>
<dbReference type="EMBL" id="KB822719">
    <property type="protein sequence ID" value="ETN40990.1"/>
    <property type="molecule type" value="Genomic_DNA"/>
</dbReference>
<dbReference type="Proteomes" id="UP000030752">
    <property type="component" value="Unassembled WGS sequence"/>
</dbReference>
<dbReference type="PANTHER" id="PTHR43353">
    <property type="entry name" value="SUCCINATE-SEMIALDEHYDE DEHYDROGENASE, MITOCHONDRIAL"/>
    <property type="match status" value="1"/>
</dbReference>
<reference evidence="4 5" key="1">
    <citation type="submission" date="2013-03" db="EMBL/GenBank/DDBJ databases">
        <title>The Genome Sequence of Phialophora europaea CBS 101466.</title>
        <authorList>
            <consortium name="The Broad Institute Genomics Platform"/>
            <person name="Cuomo C."/>
            <person name="de Hoog S."/>
            <person name="Gorbushina A."/>
            <person name="Walker B."/>
            <person name="Young S.K."/>
            <person name="Zeng Q."/>
            <person name="Gargeya S."/>
            <person name="Fitzgerald M."/>
            <person name="Haas B."/>
            <person name="Abouelleil A."/>
            <person name="Allen A.W."/>
            <person name="Alvarado L."/>
            <person name="Arachchi H.M."/>
            <person name="Berlin A.M."/>
            <person name="Chapman S.B."/>
            <person name="Gainer-Dewar J."/>
            <person name="Goldberg J."/>
            <person name="Griggs A."/>
            <person name="Gujja S."/>
            <person name="Hansen M."/>
            <person name="Howarth C."/>
            <person name="Imamovic A."/>
            <person name="Ireland A."/>
            <person name="Larimer J."/>
            <person name="McCowan C."/>
            <person name="Murphy C."/>
            <person name="Pearson M."/>
            <person name="Poon T.W."/>
            <person name="Priest M."/>
            <person name="Roberts A."/>
            <person name="Saif S."/>
            <person name="Shea T."/>
            <person name="Sisk P."/>
            <person name="Sykes S."/>
            <person name="Wortman J."/>
            <person name="Nusbaum C."/>
            <person name="Birren B."/>
        </authorList>
    </citation>
    <scope>NUCLEOTIDE SEQUENCE [LARGE SCALE GENOMIC DNA]</scope>
    <source>
        <strain evidence="4 5">CBS 101466</strain>
    </source>
</reference>
<dbReference type="CDD" id="cd07105">
    <property type="entry name" value="ALDH_SaliADH"/>
    <property type="match status" value="1"/>
</dbReference>
<dbReference type="PANTHER" id="PTHR43353:SF6">
    <property type="entry name" value="CYTOPLASMIC ALDEHYDE DEHYDROGENASE (EUROFUNG)"/>
    <property type="match status" value="1"/>
</dbReference>
<evidence type="ECO:0000256" key="2">
    <source>
        <dbReference type="SAM" id="MobiDB-lite"/>
    </source>
</evidence>
<dbReference type="eggNOG" id="KOG2450">
    <property type="taxonomic scope" value="Eukaryota"/>
</dbReference>
<dbReference type="SUPFAM" id="SSF53720">
    <property type="entry name" value="ALDH-like"/>
    <property type="match status" value="1"/>
</dbReference>
<name>W2RXF1_CYPE1</name>
<dbReference type="InterPro" id="IPR016162">
    <property type="entry name" value="Ald_DH_N"/>
</dbReference>
<dbReference type="InterPro" id="IPR016161">
    <property type="entry name" value="Ald_DH/histidinol_DH"/>
</dbReference>
<dbReference type="InterPro" id="IPR015590">
    <property type="entry name" value="Aldehyde_DH_dom"/>
</dbReference>
<keyword evidence="5" id="KW-1185">Reference proteome</keyword>
<dbReference type="Gene3D" id="3.40.605.10">
    <property type="entry name" value="Aldehyde Dehydrogenase, Chain A, domain 1"/>
    <property type="match status" value="1"/>
</dbReference>
<sequence length="496" mass="52649">MTDHVNGNPVKNGVSGGSCPKDIPMIIGGKDIMGSETFSVCNPVTNETIWNASGASITEAVSAVETAQAALPVWAKVKPPARRDIFLKAAELFAQRKSDLAKYQAQETGADPNFVEWILNLTVDNLKEVAGKCSATGGSVAFSTFEGREALYLKEPYGVILGIAPWNAPFPLGCRAFSYALAAGNTCILKGSELSPRCYYAIVDIFRDAGLPDGCLNLVFHRPQDAAEVTNTLIAHPLVKKINFTGSTAVGAIISATAGRHLKPIITELGGKASAIILKDANIRKAADACAVGAFLHAGQVCMATERIIVHTSIADSFIEAFKESTTAQFGDESRPQVFVTCAGANKTKSLVKSALEHGAKVIYGDPQESITPDLASTTMKPIILTDVKKGSKLYENESFGPSVALYTFGTEEEALQIANDTDYGLSGSIFTENMAAGFRVAKGYECGAVHINSMTIHDESNLPHGGAKKSGSGKFTGQPGLEEWLRGKIVTYDEV</sequence>
<dbReference type="AlphaFoldDB" id="W2RXF1"/>
<dbReference type="RefSeq" id="XP_008715499.1">
    <property type="nucleotide sequence ID" value="XM_008717277.1"/>
</dbReference>
<dbReference type="InterPro" id="IPR016160">
    <property type="entry name" value="Ald_DH_CS_CYS"/>
</dbReference>
<dbReference type="GeneID" id="19970261"/>
<evidence type="ECO:0000313" key="5">
    <source>
        <dbReference type="Proteomes" id="UP000030752"/>
    </source>
</evidence>
<dbReference type="Gene3D" id="3.40.309.10">
    <property type="entry name" value="Aldehyde Dehydrogenase, Chain A, domain 2"/>
    <property type="match status" value="1"/>
</dbReference>
<evidence type="ECO:0000256" key="1">
    <source>
        <dbReference type="ARBA" id="ARBA00023002"/>
    </source>
</evidence>
<dbReference type="InterPro" id="IPR050740">
    <property type="entry name" value="Aldehyde_DH_Superfamily"/>
</dbReference>
<dbReference type="VEuPathDB" id="FungiDB:HMPREF1541_02922"/>
<gene>
    <name evidence="4" type="ORF">HMPREF1541_02922</name>
</gene>
<dbReference type="PROSITE" id="PS00070">
    <property type="entry name" value="ALDEHYDE_DEHYDR_CYS"/>
    <property type="match status" value="1"/>
</dbReference>